<accession>A0A645B9K3</accession>
<name>A0A645B9K3_9ZZZZ</name>
<dbReference type="AlphaFoldDB" id="A0A645B9K3"/>
<protein>
    <submittedName>
        <fullName evidence="1">Uncharacterized protein</fullName>
    </submittedName>
</protein>
<evidence type="ECO:0000313" key="1">
    <source>
        <dbReference type="EMBL" id="MPM59813.1"/>
    </source>
</evidence>
<sequence>MFEFLRIQYKLGSIDEAYLDKMVTKGRITEEEKNLIINQ</sequence>
<proteinExistence type="predicted"/>
<organism evidence="1">
    <name type="scientific">bioreactor metagenome</name>
    <dbReference type="NCBI Taxonomy" id="1076179"/>
    <lineage>
        <taxon>unclassified sequences</taxon>
        <taxon>metagenomes</taxon>
        <taxon>ecological metagenomes</taxon>
    </lineage>
</organism>
<reference evidence="1" key="1">
    <citation type="submission" date="2019-08" db="EMBL/GenBank/DDBJ databases">
        <authorList>
            <person name="Kucharzyk K."/>
            <person name="Murdoch R.W."/>
            <person name="Higgins S."/>
            <person name="Loffler F."/>
        </authorList>
    </citation>
    <scope>NUCLEOTIDE SEQUENCE</scope>
</reference>
<comment type="caution">
    <text evidence="1">The sequence shown here is derived from an EMBL/GenBank/DDBJ whole genome shotgun (WGS) entry which is preliminary data.</text>
</comment>
<gene>
    <name evidence="1" type="ORF">SDC9_106659</name>
</gene>
<dbReference type="EMBL" id="VSSQ01017470">
    <property type="protein sequence ID" value="MPM59813.1"/>
    <property type="molecule type" value="Genomic_DNA"/>
</dbReference>